<dbReference type="SMART" id="SM00220">
    <property type="entry name" value="S_TKc"/>
    <property type="match status" value="1"/>
</dbReference>
<keyword evidence="8" id="KW-0418">Kinase</keyword>
<dbReference type="SUPFAM" id="SSF56112">
    <property type="entry name" value="Protein kinase-like (PK-like)"/>
    <property type="match status" value="1"/>
</dbReference>
<evidence type="ECO:0000256" key="17">
    <source>
        <dbReference type="SAM" id="Phobius"/>
    </source>
</evidence>
<name>A0A6P8IDQ6_ACTTE</name>
<evidence type="ECO:0000313" key="20">
    <source>
        <dbReference type="RefSeq" id="XP_031564487.1"/>
    </source>
</evidence>
<evidence type="ECO:0000256" key="7">
    <source>
        <dbReference type="ARBA" id="ARBA00022741"/>
    </source>
</evidence>
<dbReference type="Pfam" id="PF00069">
    <property type="entry name" value="Pkinase"/>
    <property type="match status" value="1"/>
</dbReference>
<dbReference type="InterPro" id="IPR000719">
    <property type="entry name" value="Prot_kinase_dom"/>
</dbReference>
<dbReference type="GO" id="GO:0035556">
    <property type="term" value="P:intracellular signal transduction"/>
    <property type="evidence" value="ECO:0007669"/>
    <property type="project" value="TreeGrafter"/>
</dbReference>
<keyword evidence="11" id="KW-0460">Magnesium</keyword>
<keyword evidence="9" id="KW-0221">Differentiation</keyword>
<comment type="similarity">
    <text evidence="15">Belongs to the protein kinase superfamily.</text>
</comment>
<keyword evidence="17" id="KW-0812">Transmembrane</keyword>
<evidence type="ECO:0000313" key="19">
    <source>
        <dbReference type="Proteomes" id="UP000515163"/>
    </source>
</evidence>
<dbReference type="GO" id="GO:0005737">
    <property type="term" value="C:cytoplasm"/>
    <property type="evidence" value="ECO:0007669"/>
    <property type="project" value="TreeGrafter"/>
</dbReference>
<feature type="transmembrane region" description="Helical" evidence="17">
    <location>
        <begin position="6"/>
        <end position="23"/>
    </location>
</feature>
<dbReference type="PROSITE" id="PS00108">
    <property type="entry name" value="PROTEIN_KINASE_ST"/>
    <property type="match status" value="1"/>
</dbReference>
<dbReference type="Gene3D" id="1.10.510.10">
    <property type="entry name" value="Transferase(Phosphotransferase) domain 1"/>
    <property type="match status" value="1"/>
</dbReference>
<dbReference type="GeneID" id="116299910"/>
<keyword evidence="17" id="KW-1133">Transmembrane helix</keyword>
<gene>
    <name evidence="20" type="primary">LOC116299910</name>
</gene>
<dbReference type="GO" id="GO:0030154">
    <property type="term" value="P:cell differentiation"/>
    <property type="evidence" value="ECO:0007669"/>
    <property type="project" value="UniProtKB-KW"/>
</dbReference>
<dbReference type="InParanoid" id="A0A6P8IDQ6"/>
<keyword evidence="4" id="KW-0597">Phosphoprotein</keyword>
<keyword evidence="17" id="KW-0472">Membrane</keyword>
<dbReference type="GO" id="GO:0007283">
    <property type="term" value="P:spermatogenesis"/>
    <property type="evidence" value="ECO:0007669"/>
    <property type="project" value="UniProtKB-KW"/>
</dbReference>
<dbReference type="RefSeq" id="XP_031564487.1">
    <property type="nucleotide sequence ID" value="XM_031708627.1"/>
</dbReference>
<keyword evidence="12" id="KW-0832">Ubl conjugation</keyword>
<feature type="compositionally biased region" description="Low complexity" evidence="16">
    <location>
        <begin position="354"/>
        <end position="363"/>
    </location>
</feature>
<sequence length="363" mass="41296">MIFEVIAFAIWVICILVYLVIIGKNILGFKISNGGETFINFGLRQSSFDLRRVPSHEGDDVATYLIRQGYKVGSRIGEGAYAVVREAYSNRLGRNVAIKIIDKQNLSDRSVNKFLRREVEALRKVDHENVICLLEVMESEHRFYIIMELAHNGDMLKLLQERGKLTENEARIMFRKVVKGILHCHEKGIAHRDLKLENILLSNKNEPIISDFGFARYVGGKNEACQTRSRSCTFCGSYAYAAPEILQGIPYDATCSDVWSLGVVLFSMVTGQFPFDDRDRKQLLRLTLAGDITYPTRASCLSEQVKDLIKKMLTADISTRITLEEVLGHPWMKRRRRTVSMETKRDSTHSFSVGNNSEGESEE</sequence>
<dbReference type="OrthoDB" id="541276at2759"/>
<dbReference type="KEGG" id="aten:116299910"/>
<keyword evidence="5" id="KW-0808">Transferase</keyword>
<dbReference type="GO" id="GO:0000226">
    <property type="term" value="P:microtubule cytoskeleton organization"/>
    <property type="evidence" value="ECO:0007669"/>
    <property type="project" value="TreeGrafter"/>
</dbReference>
<dbReference type="GO" id="GO:0005524">
    <property type="term" value="F:ATP binding"/>
    <property type="evidence" value="ECO:0007669"/>
    <property type="project" value="UniProtKB-UniRule"/>
</dbReference>
<keyword evidence="19" id="KW-1185">Reference proteome</keyword>
<evidence type="ECO:0000256" key="16">
    <source>
        <dbReference type="SAM" id="MobiDB-lite"/>
    </source>
</evidence>
<evidence type="ECO:0000256" key="15">
    <source>
        <dbReference type="RuleBase" id="RU000304"/>
    </source>
</evidence>
<evidence type="ECO:0000259" key="18">
    <source>
        <dbReference type="PROSITE" id="PS50011"/>
    </source>
</evidence>
<dbReference type="PROSITE" id="PS50011">
    <property type="entry name" value="PROTEIN_KINASE_DOM"/>
    <property type="match status" value="1"/>
</dbReference>
<dbReference type="InterPro" id="IPR008271">
    <property type="entry name" value="Ser/Thr_kinase_AS"/>
</dbReference>
<evidence type="ECO:0000256" key="14">
    <source>
        <dbReference type="PROSITE-ProRule" id="PRU10141"/>
    </source>
</evidence>
<evidence type="ECO:0000256" key="11">
    <source>
        <dbReference type="ARBA" id="ARBA00022842"/>
    </source>
</evidence>
<organism evidence="19 20">
    <name type="scientific">Actinia tenebrosa</name>
    <name type="common">Australian red waratah sea anemone</name>
    <dbReference type="NCBI Taxonomy" id="6105"/>
    <lineage>
        <taxon>Eukaryota</taxon>
        <taxon>Metazoa</taxon>
        <taxon>Cnidaria</taxon>
        <taxon>Anthozoa</taxon>
        <taxon>Hexacorallia</taxon>
        <taxon>Actiniaria</taxon>
        <taxon>Actiniidae</taxon>
        <taxon>Actinia</taxon>
    </lineage>
</organism>
<keyword evidence="13" id="KW-0744">Spermatogenesis</keyword>
<dbReference type="Proteomes" id="UP000515163">
    <property type="component" value="Unplaced"/>
</dbReference>
<dbReference type="AlphaFoldDB" id="A0A6P8IDQ6"/>
<reference evidence="20" key="1">
    <citation type="submission" date="2025-08" db="UniProtKB">
        <authorList>
            <consortium name="RefSeq"/>
        </authorList>
    </citation>
    <scope>IDENTIFICATION</scope>
    <source>
        <tissue evidence="20">Tentacle</tissue>
    </source>
</reference>
<dbReference type="FunFam" id="3.30.200.20:FF:000042">
    <property type="entry name" value="Aurora kinase A"/>
    <property type="match status" value="1"/>
</dbReference>
<keyword evidence="10 14" id="KW-0067">ATP-binding</keyword>
<dbReference type="PANTHER" id="PTHR24346:SF102">
    <property type="entry name" value="TESTIS-SPECIFIC SERINE_THREONINE-PROTEIN KINASE 1"/>
    <property type="match status" value="1"/>
</dbReference>
<evidence type="ECO:0000256" key="6">
    <source>
        <dbReference type="ARBA" id="ARBA00022723"/>
    </source>
</evidence>
<evidence type="ECO:0000256" key="8">
    <source>
        <dbReference type="ARBA" id="ARBA00022777"/>
    </source>
</evidence>
<dbReference type="PROSITE" id="PS00107">
    <property type="entry name" value="PROTEIN_KINASE_ATP"/>
    <property type="match status" value="1"/>
</dbReference>
<feature type="region of interest" description="Disordered" evidence="16">
    <location>
        <begin position="337"/>
        <end position="363"/>
    </location>
</feature>
<dbReference type="GO" id="GO:0000287">
    <property type="term" value="F:magnesium ion binding"/>
    <property type="evidence" value="ECO:0007669"/>
    <property type="project" value="UniProtKB-ARBA"/>
</dbReference>
<evidence type="ECO:0000256" key="2">
    <source>
        <dbReference type="ARBA" id="ARBA00022473"/>
    </source>
</evidence>
<evidence type="ECO:0000256" key="4">
    <source>
        <dbReference type="ARBA" id="ARBA00022553"/>
    </source>
</evidence>
<comment type="cofactor">
    <cofactor evidence="1">
        <name>Mg(2+)</name>
        <dbReference type="ChEBI" id="CHEBI:18420"/>
    </cofactor>
</comment>
<keyword evidence="7 14" id="KW-0547">Nucleotide-binding</keyword>
<dbReference type="InterPro" id="IPR017441">
    <property type="entry name" value="Protein_kinase_ATP_BS"/>
</dbReference>
<feature type="binding site" evidence="14">
    <location>
        <position position="99"/>
    </location>
    <ligand>
        <name>ATP</name>
        <dbReference type="ChEBI" id="CHEBI:30616"/>
    </ligand>
</feature>
<protein>
    <submittedName>
        <fullName evidence="20">Testis-specific serine/threonine-protein kinase 3-like</fullName>
    </submittedName>
</protein>
<dbReference type="GO" id="GO:0050321">
    <property type="term" value="F:tau-protein kinase activity"/>
    <property type="evidence" value="ECO:0007669"/>
    <property type="project" value="TreeGrafter"/>
</dbReference>
<keyword evidence="6" id="KW-0479">Metal-binding</keyword>
<keyword evidence="3 15" id="KW-0723">Serine/threonine-protein kinase</keyword>
<evidence type="ECO:0000256" key="12">
    <source>
        <dbReference type="ARBA" id="ARBA00022843"/>
    </source>
</evidence>
<evidence type="ECO:0000256" key="5">
    <source>
        <dbReference type="ARBA" id="ARBA00022679"/>
    </source>
</evidence>
<evidence type="ECO:0000256" key="9">
    <source>
        <dbReference type="ARBA" id="ARBA00022782"/>
    </source>
</evidence>
<proteinExistence type="inferred from homology"/>
<dbReference type="FunFam" id="1.10.510.10:FF:001415">
    <property type="entry name" value="Predicted protein"/>
    <property type="match status" value="1"/>
</dbReference>
<evidence type="ECO:0000256" key="13">
    <source>
        <dbReference type="ARBA" id="ARBA00022871"/>
    </source>
</evidence>
<evidence type="ECO:0000256" key="10">
    <source>
        <dbReference type="ARBA" id="ARBA00022840"/>
    </source>
</evidence>
<feature type="domain" description="Protein kinase" evidence="18">
    <location>
        <begin position="70"/>
        <end position="332"/>
    </location>
</feature>
<accession>A0A6P8IDQ6</accession>
<keyword evidence="2" id="KW-0217">Developmental protein</keyword>
<evidence type="ECO:0000256" key="1">
    <source>
        <dbReference type="ARBA" id="ARBA00001946"/>
    </source>
</evidence>
<dbReference type="PANTHER" id="PTHR24346">
    <property type="entry name" value="MAP/MICROTUBULE AFFINITY-REGULATING KINASE"/>
    <property type="match status" value="1"/>
</dbReference>
<dbReference type="InterPro" id="IPR011009">
    <property type="entry name" value="Kinase-like_dom_sf"/>
</dbReference>
<evidence type="ECO:0000256" key="3">
    <source>
        <dbReference type="ARBA" id="ARBA00022527"/>
    </source>
</evidence>